<dbReference type="SUPFAM" id="SSF88659">
    <property type="entry name" value="Sigma3 and sigma4 domains of RNA polymerase sigma factors"/>
    <property type="match status" value="1"/>
</dbReference>
<name>A0A517LUD6_9BACT</name>
<dbReference type="Gene3D" id="1.10.10.10">
    <property type="entry name" value="Winged helix-like DNA-binding domain superfamily/Winged helix DNA-binding domain"/>
    <property type="match status" value="1"/>
</dbReference>
<evidence type="ECO:0000256" key="4">
    <source>
        <dbReference type="ARBA" id="ARBA00023163"/>
    </source>
</evidence>
<evidence type="ECO:0000313" key="8">
    <source>
        <dbReference type="Proteomes" id="UP000319557"/>
    </source>
</evidence>
<dbReference type="OrthoDB" id="273051at2"/>
<evidence type="ECO:0000256" key="2">
    <source>
        <dbReference type="ARBA" id="ARBA00023015"/>
    </source>
</evidence>
<dbReference type="Pfam" id="PF04542">
    <property type="entry name" value="Sigma70_r2"/>
    <property type="match status" value="1"/>
</dbReference>
<dbReference type="InterPro" id="IPR013249">
    <property type="entry name" value="RNA_pol_sigma70_r4_t2"/>
</dbReference>
<feature type="domain" description="RNA polymerase sigma-70 region 2" evidence="5">
    <location>
        <begin position="19"/>
        <end position="82"/>
    </location>
</feature>
<gene>
    <name evidence="7" type="primary">sigR</name>
    <name evidence="7" type="ORF">EC9_03960</name>
</gene>
<dbReference type="Pfam" id="PF08281">
    <property type="entry name" value="Sigma70_r4_2"/>
    <property type="match status" value="1"/>
</dbReference>
<keyword evidence="8" id="KW-1185">Reference proteome</keyword>
<dbReference type="PANTHER" id="PTHR43133">
    <property type="entry name" value="RNA POLYMERASE ECF-TYPE SIGMA FACTO"/>
    <property type="match status" value="1"/>
</dbReference>
<dbReference type="PANTHER" id="PTHR43133:SF62">
    <property type="entry name" value="RNA POLYMERASE SIGMA FACTOR SIGZ"/>
    <property type="match status" value="1"/>
</dbReference>
<accession>A0A517LUD6</accession>
<evidence type="ECO:0000256" key="1">
    <source>
        <dbReference type="ARBA" id="ARBA00010641"/>
    </source>
</evidence>
<dbReference type="NCBIfam" id="TIGR02937">
    <property type="entry name" value="sigma70-ECF"/>
    <property type="match status" value="1"/>
</dbReference>
<protein>
    <submittedName>
        <fullName evidence="7">ECF RNA polymerase sigma factor SigR</fullName>
    </submittedName>
</protein>
<dbReference type="GO" id="GO:0006352">
    <property type="term" value="P:DNA-templated transcription initiation"/>
    <property type="evidence" value="ECO:0007669"/>
    <property type="project" value="InterPro"/>
</dbReference>
<dbReference type="SUPFAM" id="SSF88946">
    <property type="entry name" value="Sigma2 domain of RNA polymerase sigma factors"/>
    <property type="match status" value="1"/>
</dbReference>
<dbReference type="EMBL" id="CP036261">
    <property type="protein sequence ID" value="QDS86236.1"/>
    <property type="molecule type" value="Genomic_DNA"/>
</dbReference>
<sequence length="174" mass="19408">MNQRESTRLSADQAAQLHAQHAAALLRFLTGLTGSVDDAQDCLQATFAILQEKGGASAAGTRRAWLFRVAHNEAMQLFRRRKLAGPMEPADELQQAAGQHDSPVDQLLRQERLQQVRRELSLLPEELQVIVKLRIVEGLRFREIADQLQIPLGTALGRMQTALRKLAQQLGDDL</sequence>
<dbReference type="InterPro" id="IPR039425">
    <property type="entry name" value="RNA_pol_sigma-70-like"/>
</dbReference>
<proteinExistence type="inferred from homology"/>
<keyword evidence="2" id="KW-0805">Transcription regulation</keyword>
<keyword evidence="4" id="KW-0804">Transcription</keyword>
<keyword evidence="3" id="KW-0731">Sigma factor</keyword>
<dbReference type="InterPro" id="IPR013325">
    <property type="entry name" value="RNA_pol_sigma_r2"/>
</dbReference>
<dbReference type="GO" id="GO:0016987">
    <property type="term" value="F:sigma factor activity"/>
    <property type="evidence" value="ECO:0007669"/>
    <property type="project" value="UniProtKB-KW"/>
</dbReference>
<feature type="domain" description="RNA polymerase sigma factor 70 region 4 type 2" evidence="6">
    <location>
        <begin position="114"/>
        <end position="166"/>
    </location>
</feature>
<dbReference type="KEGG" id="ruv:EC9_03960"/>
<dbReference type="RefSeq" id="WP_145341869.1">
    <property type="nucleotide sequence ID" value="NZ_CP036261.1"/>
</dbReference>
<dbReference type="GO" id="GO:0003677">
    <property type="term" value="F:DNA binding"/>
    <property type="evidence" value="ECO:0007669"/>
    <property type="project" value="InterPro"/>
</dbReference>
<dbReference type="InterPro" id="IPR014284">
    <property type="entry name" value="RNA_pol_sigma-70_dom"/>
</dbReference>
<dbReference type="Gene3D" id="1.10.1740.10">
    <property type="match status" value="1"/>
</dbReference>
<dbReference type="InterPro" id="IPR007627">
    <property type="entry name" value="RNA_pol_sigma70_r2"/>
</dbReference>
<dbReference type="InterPro" id="IPR013324">
    <property type="entry name" value="RNA_pol_sigma_r3/r4-like"/>
</dbReference>
<evidence type="ECO:0000256" key="3">
    <source>
        <dbReference type="ARBA" id="ARBA00023082"/>
    </source>
</evidence>
<organism evidence="7 8">
    <name type="scientific">Rosistilla ulvae</name>
    <dbReference type="NCBI Taxonomy" id="1930277"/>
    <lineage>
        <taxon>Bacteria</taxon>
        <taxon>Pseudomonadati</taxon>
        <taxon>Planctomycetota</taxon>
        <taxon>Planctomycetia</taxon>
        <taxon>Pirellulales</taxon>
        <taxon>Pirellulaceae</taxon>
        <taxon>Rosistilla</taxon>
    </lineage>
</organism>
<comment type="similarity">
    <text evidence="1">Belongs to the sigma-70 factor family. ECF subfamily.</text>
</comment>
<evidence type="ECO:0000313" key="7">
    <source>
        <dbReference type="EMBL" id="QDS86236.1"/>
    </source>
</evidence>
<dbReference type="Proteomes" id="UP000319557">
    <property type="component" value="Chromosome"/>
</dbReference>
<evidence type="ECO:0000259" key="6">
    <source>
        <dbReference type="Pfam" id="PF08281"/>
    </source>
</evidence>
<reference evidence="7 8" key="1">
    <citation type="submission" date="2019-02" db="EMBL/GenBank/DDBJ databases">
        <title>Deep-cultivation of Planctomycetes and their phenomic and genomic characterization uncovers novel biology.</title>
        <authorList>
            <person name="Wiegand S."/>
            <person name="Jogler M."/>
            <person name="Boedeker C."/>
            <person name="Pinto D."/>
            <person name="Vollmers J."/>
            <person name="Rivas-Marin E."/>
            <person name="Kohn T."/>
            <person name="Peeters S.H."/>
            <person name="Heuer A."/>
            <person name="Rast P."/>
            <person name="Oberbeckmann S."/>
            <person name="Bunk B."/>
            <person name="Jeske O."/>
            <person name="Meyerdierks A."/>
            <person name="Storesund J.E."/>
            <person name="Kallscheuer N."/>
            <person name="Luecker S."/>
            <person name="Lage O.M."/>
            <person name="Pohl T."/>
            <person name="Merkel B.J."/>
            <person name="Hornburger P."/>
            <person name="Mueller R.-W."/>
            <person name="Bruemmer F."/>
            <person name="Labrenz M."/>
            <person name="Spormann A.M."/>
            <person name="Op den Camp H."/>
            <person name="Overmann J."/>
            <person name="Amann R."/>
            <person name="Jetten M.S.M."/>
            <person name="Mascher T."/>
            <person name="Medema M.H."/>
            <person name="Devos D.P."/>
            <person name="Kaster A.-K."/>
            <person name="Ovreas L."/>
            <person name="Rohde M."/>
            <person name="Galperin M.Y."/>
            <person name="Jogler C."/>
        </authorList>
    </citation>
    <scope>NUCLEOTIDE SEQUENCE [LARGE SCALE GENOMIC DNA]</scope>
    <source>
        <strain evidence="7 8">EC9</strain>
    </source>
</reference>
<evidence type="ECO:0000259" key="5">
    <source>
        <dbReference type="Pfam" id="PF04542"/>
    </source>
</evidence>
<dbReference type="InterPro" id="IPR036388">
    <property type="entry name" value="WH-like_DNA-bd_sf"/>
</dbReference>
<dbReference type="AlphaFoldDB" id="A0A517LUD6"/>